<protein>
    <submittedName>
        <fullName evidence="2">Transmembrane protein, putative</fullName>
    </submittedName>
</protein>
<feature type="non-terminal residue" evidence="2">
    <location>
        <position position="227"/>
    </location>
</feature>
<dbReference type="EMBL" id="CYKH01001302">
    <property type="protein sequence ID" value="CUG86448.1"/>
    <property type="molecule type" value="Genomic_DNA"/>
</dbReference>
<sequence length="227" mass="25717">MADESEREPLPSPPSSSNWSHKLITVFGWSFDFFTVAVSITDVISDLLVAVQFLRDGHTLWAWLVFGAFINSSIVYYIVLTSTVFHKHNEAFMIGCDHIIKERYREWPWLLRFLMVLPFSQLAPAGTYMFHTFIMPHWRKTAIRRSGLSDLRGKTHKLLGGQTAVHREEADAVQGTFTVVGRLQDAVKRQVVTHGMLFAETIVESIPQSIIQLLAITFLGAPSTLQV</sequence>
<keyword evidence="1" id="KW-1133">Transmembrane helix</keyword>
<evidence type="ECO:0000313" key="2">
    <source>
        <dbReference type="EMBL" id="CUG86448.1"/>
    </source>
</evidence>
<feature type="transmembrane region" description="Helical" evidence="1">
    <location>
        <begin position="109"/>
        <end position="130"/>
    </location>
</feature>
<evidence type="ECO:0000313" key="3">
    <source>
        <dbReference type="Proteomes" id="UP000051952"/>
    </source>
</evidence>
<gene>
    <name evidence="2" type="ORF">BSAL_93180</name>
</gene>
<name>A0A0S4J7Z8_BODSA</name>
<keyword evidence="3" id="KW-1185">Reference proteome</keyword>
<feature type="transmembrane region" description="Helical" evidence="1">
    <location>
        <begin position="26"/>
        <end position="48"/>
    </location>
</feature>
<feature type="transmembrane region" description="Helical" evidence="1">
    <location>
        <begin position="60"/>
        <end position="79"/>
    </location>
</feature>
<keyword evidence="1" id="KW-0472">Membrane</keyword>
<reference evidence="3" key="1">
    <citation type="submission" date="2015-09" db="EMBL/GenBank/DDBJ databases">
        <authorList>
            <consortium name="Pathogen Informatics"/>
        </authorList>
    </citation>
    <scope>NUCLEOTIDE SEQUENCE [LARGE SCALE GENOMIC DNA]</scope>
    <source>
        <strain evidence="3">Lake Konstanz</strain>
    </source>
</reference>
<dbReference type="Proteomes" id="UP000051952">
    <property type="component" value="Unassembled WGS sequence"/>
</dbReference>
<dbReference type="OrthoDB" id="10666603at2759"/>
<organism evidence="2 3">
    <name type="scientific">Bodo saltans</name>
    <name type="common">Flagellated protozoan</name>
    <dbReference type="NCBI Taxonomy" id="75058"/>
    <lineage>
        <taxon>Eukaryota</taxon>
        <taxon>Discoba</taxon>
        <taxon>Euglenozoa</taxon>
        <taxon>Kinetoplastea</taxon>
        <taxon>Metakinetoplastina</taxon>
        <taxon>Eubodonida</taxon>
        <taxon>Bodonidae</taxon>
        <taxon>Bodo</taxon>
    </lineage>
</organism>
<dbReference type="VEuPathDB" id="TriTrypDB:BSAL_93180"/>
<evidence type="ECO:0000256" key="1">
    <source>
        <dbReference type="SAM" id="Phobius"/>
    </source>
</evidence>
<proteinExistence type="predicted"/>
<accession>A0A0S4J7Z8</accession>
<dbReference type="AlphaFoldDB" id="A0A0S4J7Z8"/>
<keyword evidence="1 2" id="KW-0812">Transmembrane</keyword>